<keyword evidence="10" id="KW-1185">Reference proteome</keyword>
<reference evidence="10" key="1">
    <citation type="submission" date="2012-12" db="EMBL/GenBank/DDBJ databases">
        <authorList>
            <person name="Hellsten U."/>
            <person name="Grimwood J."/>
            <person name="Chapman J.A."/>
            <person name="Shapiro H."/>
            <person name="Aerts A."/>
            <person name="Otillar R.P."/>
            <person name="Terry A.Y."/>
            <person name="Boore J.L."/>
            <person name="Simakov O."/>
            <person name="Marletaz F."/>
            <person name="Cho S.-J."/>
            <person name="Edsinger-Gonzales E."/>
            <person name="Havlak P."/>
            <person name="Kuo D.-H."/>
            <person name="Larsson T."/>
            <person name="Lv J."/>
            <person name="Arendt D."/>
            <person name="Savage R."/>
            <person name="Osoegawa K."/>
            <person name="de Jong P."/>
            <person name="Lindberg D.R."/>
            <person name="Seaver E.C."/>
            <person name="Weisblat D.A."/>
            <person name="Putnam N.H."/>
            <person name="Grigoriev I.V."/>
            <person name="Rokhsar D.S."/>
        </authorList>
    </citation>
    <scope>NUCLEOTIDE SEQUENCE</scope>
    <source>
        <strain evidence="10">I ESC-2004</strain>
    </source>
</reference>
<name>R7T444_CAPTE</name>
<accession>R7T444</accession>
<dbReference type="GO" id="GO:0003735">
    <property type="term" value="F:structural constituent of ribosome"/>
    <property type="evidence" value="ECO:0007669"/>
    <property type="project" value="TreeGrafter"/>
</dbReference>
<evidence type="ECO:0000256" key="2">
    <source>
        <dbReference type="ARBA" id="ARBA00009863"/>
    </source>
</evidence>
<gene>
    <name evidence="8" type="ORF">CAPTEDRAFT_179880</name>
</gene>
<evidence type="ECO:0000256" key="3">
    <source>
        <dbReference type="ARBA" id="ARBA00022946"/>
    </source>
</evidence>
<dbReference type="HOGENOM" id="CLU_048181_0_0_1"/>
<proteinExistence type="inferred from homology"/>
<sequence>MFSIVRPVLRRSACACRLITSSSSNNSSTEQGSGTINFNELFQKGIENPIRNPVKKGLAVCRTNQTDPSQHTIRHEGLYYRVAPEAIQRWMKEGLHPDIYPLFRAFNESCLMVRRPAIEIMECMRAADYSLPAIRYMLYGRAGSGKSSTLAHLMHFCGSQDWVITHVPWAPVLHRYSKERVPSTFKEGRIDQPADAAKWLSRLMTTNDPLLKTLNLKTHRKYIWSRREVTEEGDALTELIDFGLQRVKYAPDVMGAVIRELKLHASSGNVKVLVAIDGVNGMWEQTRYIREESRHKFFHAQELTIVQHLMEFLKNDWTGGASVCTVDEGATIKEMNDPLTSYMPRFLLGQKGFDFLDPFIPVHVPDYSDKEANSCLDYYTDRKWIQHPAGLTEAGRTEMFFLSCKNPLELYKVSRRW</sequence>
<protein>
    <recommendedName>
        <fullName evidence="7">Small ribosomal subunit protein mS29</fullName>
    </recommendedName>
</protein>
<reference evidence="8 10" key="2">
    <citation type="journal article" date="2013" name="Nature">
        <title>Insights into bilaterian evolution from three spiralian genomes.</title>
        <authorList>
            <person name="Simakov O."/>
            <person name="Marletaz F."/>
            <person name="Cho S.J."/>
            <person name="Edsinger-Gonzales E."/>
            <person name="Havlak P."/>
            <person name="Hellsten U."/>
            <person name="Kuo D.H."/>
            <person name="Larsson T."/>
            <person name="Lv J."/>
            <person name="Arendt D."/>
            <person name="Savage R."/>
            <person name="Osoegawa K."/>
            <person name="de Jong P."/>
            <person name="Grimwood J."/>
            <person name="Chapman J.A."/>
            <person name="Shapiro H."/>
            <person name="Aerts A."/>
            <person name="Otillar R.P."/>
            <person name="Terry A.Y."/>
            <person name="Boore J.L."/>
            <person name="Grigoriev I.V."/>
            <person name="Lindberg D.R."/>
            <person name="Seaver E.C."/>
            <person name="Weisblat D.A."/>
            <person name="Putnam N.H."/>
            <person name="Rokhsar D.S."/>
        </authorList>
    </citation>
    <scope>NUCLEOTIDE SEQUENCE</scope>
    <source>
        <strain evidence="8 10">I ESC-2004</strain>
    </source>
</reference>
<dbReference type="Pfam" id="PF10236">
    <property type="entry name" value="DAP3"/>
    <property type="match status" value="1"/>
</dbReference>
<keyword evidence="6" id="KW-0687">Ribonucleoprotein</keyword>
<organism evidence="8">
    <name type="scientific">Capitella teleta</name>
    <name type="common">Polychaete worm</name>
    <dbReference type="NCBI Taxonomy" id="283909"/>
    <lineage>
        <taxon>Eukaryota</taxon>
        <taxon>Metazoa</taxon>
        <taxon>Spiralia</taxon>
        <taxon>Lophotrochozoa</taxon>
        <taxon>Annelida</taxon>
        <taxon>Polychaeta</taxon>
        <taxon>Sedentaria</taxon>
        <taxon>Scolecida</taxon>
        <taxon>Capitellidae</taxon>
        <taxon>Capitella</taxon>
    </lineage>
</organism>
<keyword evidence="5" id="KW-0496">Mitochondrion</keyword>
<evidence type="ECO:0000313" key="10">
    <source>
        <dbReference type="Proteomes" id="UP000014760"/>
    </source>
</evidence>
<dbReference type="OrthoDB" id="274828at2759"/>
<evidence type="ECO:0000313" key="9">
    <source>
        <dbReference type="EnsemblMetazoa" id="CapteP179880"/>
    </source>
</evidence>
<evidence type="ECO:0000256" key="6">
    <source>
        <dbReference type="ARBA" id="ARBA00023274"/>
    </source>
</evidence>
<comment type="similarity">
    <text evidence="2">Belongs to the mitochondrion-specific ribosomal protein mS29 family.</text>
</comment>
<evidence type="ECO:0000313" key="8">
    <source>
        <dbReference type="EMBL" id="ELT87608.1"/>
    </source>
</evidence>
<dbReference type="FunCoup" id="R7T444">
    <property type="interactions" value="1619"/>
</dbReference>
<dbReference type="InterPro" id="IPR019368">
    <property type="entry name" value="Ribosomal_mS29"/>
</dbReference>
<dbReference type="GO" id="GO:0005763">
    <property type="term" value="C:mitochondrial small ribosomal subunit"/>
    <property type="evidence" value="ECO:0007669"/>
    <property type="project" value="TreeGrafter"/>
</dbReference>
<dbReference type="EnsemblMetazoa" id="CapteT179880">
    <property type="protein sequence ID" value="CapteP179880"/>
    <property type="gene ID" value="CapteG179880"/>
</dbReference>
<evidence type="ECO:0000256" key="4">
    <source>
        <dbReference type="ARBA" id="ARBA00022980"/>
    </source>
</evidence>
<dbReference type="EMBL" id="AMQN01003602">
    <property type="status" value="NOT_ANNOTATED_CDS"/>
    <property type="molecule type" value="Genomic_DNA"/>
</dbReference>
<evidence type="ECO:0000256" key="1">
    <source>
        <dbReference type="ARBA" id="ARBA00004173"/>
    </source>
</evidence>
<dbReference type="PANTHER" id="PTHR12810:SF0">
    <property type="entry name" value="SMALL RIBOSOMAL SUBUNIT PROTEIN MS29"/>
    <property type="match status" value="1"/>
</dbReference>
<dbReference type="AlphaFoldDB" id="R7T444"/>
<dbReference type="PRINTS" id="PR01716">
    <property type="entry name" value="DEATHASSOCP3"/>
</dbReference>
<evidence type="ECO:0000256" key="5">
    <source>
        <dbReference type="ARBA" id="ARBA00023128"/>
    </source>
</evidence>
<dbReference type="STRING" id="283909.R7T444"/>
<dbReference type="GO" id="GO:0006915">
    <property type="term" value="P:apoptotic process"/>
    <property type="evidence" value="ECO:0007669"/>
    <property type="project" value="InterPro"/>
</dbReference>
<dbReference type="InterPro" id="IPR008092">
    <property type="entry name" value="Ribosomal_mS29_met"/>
</dbReference>
<dbReference type="EMBL" id="KB312243">
    <property type="protein sequence ID" value="ELT87608.1"/>
    <property type="molecule type" value="Genomic_DNA"/>
</dbReference>
<dbReference type="Proteomes" id="UP000014760">
    <property type="component" value="Unassembled WGS sequence"/>
</dbReference>
<reference evidence="9" key="3">
    <citation type="submission" date="2015-06" db="UniProtKB">
        <authorList>
            <consortium name="EnsemblMetazoa"/>
        </authorList>
    </citation>
    <scope>IDENTIFICATION</scope>
</reference>
<dbReference type="PANTHER" id="PTHR12810">
    <property type="entry name" value="MITOCHONDRIAL 28S RIBOSOMAL PROTEIN S29"/>
    <property type="match status" value="1"/>
</dbReference>
<dbReference type="OMA" id="DITNYDW"/>
<evidence type="ECO:0000256" key="7">
    <source>
        <dbReference type="ARBA" id="ARBA00035140"/>
    </source>
</evidence>
<keyword evidence="4" id="KW-0689">Ribosomal protein</keyword>
<keyword evidence="3" id="KW-0809">Transit peptide</keyword>
<comment type="subcellular location">
    <subcellularLocation>
        <location evidence="1">Mitochondrion</location>
    </subcellularLocation>
</comment>